<evidence type="ECO:0000313" key="2">
    <source>
        <dbReference type="Proteomes" id="UP000236732"/>
    </source>
</evidence>
<keyword evidence="2" id="KW-1185">Reference proteome</keyword>
<name>A0A1H6ETR8_9ACTN</name>
<dbReference type="Gene3D" id="1.10.357.10">
    <property type="entry name" value="Tetracycline Repressor, domain 2"/>
    <property type="match status" value="1"/>
</dbReference>
<accession>A0A1H6ETR8</accession>
<organism evidence="1 2">
    <name type="scientific">Nonomuraea solani</name>
    <dbReference type="NCBI Taxonomy" id="1144553"/>
    <lineage>
        <taxon>Bacteria</taxon>
        <taxon>Bacillati</taxon>
        <taxon>Actinomycetota</taxon>
        <taxon>Actinomycetes</taxon>
        <taxon>Streptosporangiales</taxon>
        <taxon>Streptosporangiaceae</taxon>
        <taxon>Nonomuraea</taxon>
    </lineage>
</organism>
<proteinExistence type="predicted"/>
<dbReference type="EMBL" id="FNVT01000017">
    <property type="protein sequence ID" value="SEH00803.1"/>
    <property type="molecule type" value="Genomic_DNA"/>
</dbReference>
<dbReference type="AlphaFoldDB" id="A0A1H6ETR8"/>
<evidence type="ECO:0008006" key="3">
    <source>
        <dbReference type="Google" id="ProtNLM"/>
    </source>
</evidence>
<reference evidence="1 2" key="1">
    <citation type="submission" date="2016-10" db="EMBL/GenBank/DDBJ databases">
        <authorList>
            <person name="de Groot N.N."/>
        </authorList>
    </citation>
    <scope>NUCLEOTIDE SEQUENCE [LARGE SCALE GENOMIC DNA]</scope>
    <source>
        <strain evidence="1 2">CGMCC 4.7037</strain>
    </source>
</reference>
<protein>
    <recommendedName>
        <fullName evidence="3">Transcriptional regulator TetR C-terminal Proteobacteria type domain-containing protein</fullName>
    </recommendedName>
</protein>
<dbReference type="OrthoDB" id="3472897at2"/>
<gene>
    <name evidence="1" type="ORF">SAMN05444920_117234</name>
</gene>
<evidence type="ECO:0000313" key="1">
    <source>
        <dbReference type="EMBL" id="SEH00803.1"/>
    </source>
</evidence>
<dbReference type="Proteomes" id="UP000236732">
    <property type="component" value="Unassembled WGS sequence"/>
</dbReference>
<sequence length="186" mass="20608">MATSHVDPYQRSQDTRRRILEMAVSLREVREDNGGGSVDHYLALLQDRLPLWLSILHDLDHRIGKGCVSDNLLPVAQAGIDYHLEVQGAALPAFTSPSVTVRFREAIRDTGLGPRMEIAPLAAYLAAERDLGRIRPDVDPEASARLLVAGCFHRAYIEMFLGADGGLSREDSAREIVRELRLEPNA</sequence>
<dbReference type="RefSeq" id="WP_146104004.1">
    <property type="nucleotide sequence ID" value="NZ_FNVT01000017.1"/>
</dbReference>